<gene>
    <name evidence="5" type="ORF">GBK04_14495</name>
</gene>
<keyword evidence="2" id="KW-0238">DNA-binding</keyword>
<dbReference type="GO" id="GO:0003700">
    <property type="term" value="F:DNA-binding transcription factor activity"/>
    <property type="evidence" value="ECO:0007669"/>
    <property type="project" value="InterPro"/>
</dbReference>
<dbReference type="Pfam" id="PF07702">
    <property type="entry name" value="UTRA"/>
    <property type="match status" value="1"/>
</dbReference>
<dbReference type="EMBL" id="WHLY01000002">
    <property type="protein sequence ID" value="MPR34533.1"/>
    <property type="molecule type" value="Genomic_DNA"/>
</dbReference>
<dbReference type="PROSITE" id="PS50949">
    <property type="entry name" value="HTH_GNTR"/>
    <property type="match status" value="1"/>
</dbReference>
<dbReference type="Pfam" id="PF00392">
    <property type="entry name" value="GntR"/>
    <property type="match status" value="1"/>
</dbReference>
<organism evidence="5 6">
    <name type="scientific">Salmonirosea aquatica</name>
    <dbReference type="NCBI Taxonomy" id="2654236"/>
    <lineage>
        <taxon>Bacteria</taxon>
        <taxon>Pseudomonadati</taxon>
        <taxon>Bacteroidota</taxon>
        <taxon>Cytophagia</taxon>
        <taxon>Cytophagales</taxon>
        <taxon>Spirosomataceae</taxon>
        <taxon>Salmonirosea</taxon>
    </lineage>
</organism>
<dbReference type="PANTHER" id="PTHR44846:SF1">
    <property type="entry name" value="MANNOSYL-D-GLYCERATE TRANSPORT_METABOLISM SYSTEM REPRESSOR MNGR-RELATED"/>
    <property type="match status" value="1"/>
</dbReference>
<dbReference type="AlphaFoldDB" id="A0A7C9FYK6"/>
<dbReference type="GO" id="GO:0003677">
    <property type="term" value="F:DNA binding"/>
    <property type="evidence" value="ECO:0007669"/>
    <property type="project" value="UniProtKB-KW"/>
</dbReference>
<evidence type="ECO:0000313" key="6">
    <source>
        <dbReference type="Proteomes" id="UP000479293"/>
    </source>
</evidence>
<comment type="caution">
    <text evidence="5">The sequence shown here is derived from an EMBL/GenBank/DDBJ whole genome shotgun (WGS) entry which is preliminary data.</text>
</comment>
<name>A0A7C9FYK6_9BACT</name>
<proteinExistence type="predicted"/>
<dbReference type="SMART" id="SM00866">
    <property type="entry name" value="UTRA"/>
    <property type="match status" value="1"/>
</dbReference>
<dbReference type="CDD" id="cd07377">
    <property type="entry name" value="WHTH_GntR"/>
    <property type="match status" value="1"/>
</dbReference>
<dbReference type="SUPFAM" id="SSF46785">
    <property type="entry name" value="Winged helix' DNA-binding domain"/>
    <property type="match status" value="1"/>
</dbReference>
<accession>A0A7C9FYK6</accession>
<dbReference type="InterPro" id="IPR000524">
    <property type="entry name" value="Tscrpt_reg_HTH_GntR"/>
</dbReference>
<sequence length="235" mass="27017">METAHYQKLYALLKSQIQVGRFKEGDLLPSENDLSASHKIARMTVRRALMELANEGYIKKIKGKGSVVSATRKSLGLLSFKGFSEVVGTEYQATTMMLRLPEAVVWPERFFYKLARQEEAVGCVTFERVRFVDQDPVMLEYSYLPNVGIEGFCQQGLLDGSLFKTLSVRYHIDIVSFEQDIRAVGADERIAQHFNVKPLTPLVQIYRRYHTNVPNYQVYSLIYCNTEKYTISNYQ</sequence>
<dbReference type="Gene3D" id="1.10.10.10">
    <property type="entry name" value="Winged helix-like DNA-binding domain superfamily/Winged helix DNA-binding domain"/>
    <property type="match status" value="1"/>
</dbReference>
<evidence type="ECO:0000259" key="4">
    <source>
        <dbReference type="PROSITE" id="PS50949"/>
    </source>
</evidence>
<keyword evidence="3" id="KW-0804">Transcription</keyword>
<evidence type="ECO:0000256" key="1">
    <source>
        <dbReference type="ARBA" id="ARBA00023015"/>
    </source>
</evidence>
<dbReference type="RefSeq" id="WP_152760837.1">
    <property type="nucleotide sequence ID" value="NZ_WHLY01000002.1"/>
</dbReference>
<keyword evidence="1" id="KW-0805">Transcription regulation</keyword>
<dbReference type="InterPro" id="IPR028978">
    <property type="entry name" value="Chorismate_lyase_/UTRA_dom_sf"/>
</dbReference>
<dbReference type="Gene3D" id="3.40.1410.10">
    <property type="entry name" value="Chorismate lyase-like"/>
    <property type="match status" value="1"/>
</dbReference>
<dbReference type="PANTHER" id="PTHR44846">
    <property type="entry name" value="MANNOSYL-D-GLYCERATE TRANSPORT/METABOLISM SYSTEM REPRESSOR MNGR-RELATED"/>
    <property type="match status" value="1"/>
</dbReference>
<evidence type="ECO:0000256" key="3">
    <source>
        <dbReference type="ARBA" id="ARBA00023163"/>
    </source>
</evidence>
<evidence type="ECO:0000313" key="5">
    <source>
        <dbReference type="EMBL" id="MPR34533.1"/>
    </source>
</evidence>
<dbReference type="SUPFAM" id="SSF64288">
    <property type="entry name" value="Chorismate lyase-like"/>
    <property type="match status" value="1"/>
</dbReference>
<dbReference type="PRINTS" id="PR00035">
    <property type="entry name" value="HTHGNTR"/>
</dbReference>
<feature type="domain" description="HTH gntR-type" evidence="4">
    <location>
        <begin position="3"/>
        <end position="71"/>
    </location>
</feature>
<dbReference type="GO" id="GO:0045892">
    <property type="term" value="P:negative regulation of DNA-templated transcription"/>
    <property type="evidence" value="ECO:0007669"/>
    <property type="project" value="TreeGrafter"/>
</dbReference>
<dbReference type="SMART" id="SM00345">
    <property type="entry name" value="HTH_GNTR"/>
    <property type="match status" value="1"/>
</dbReference>
<dbReference type="InterPro" id="IPR036390">
    <property type="entry name" value="WH_DNA-bd_sf"/>
</dbReference>
<evidence type="ECO:0000256" key="2">
    <source>
        <dbReference type="ARBA" id="ARBA00023125"/>
    </source>
</evidence>
<protein>
    <submittedName>
        <fullName evidence="5">UTRA domain-containing protein</fullName>
    </submittedName>
</protein>
<keyword evidence="6" id="KW-1185">Reference proteome</keyword>
<dbReference type="Proteomes" id="UP000479293">
    <property type="component" value="Unassembled WGS sequence"/>
</dbReference>
<dbReference type="InterPro" id="IPR050679">
    <property type="entry name" value="Bact_HTH_transcr_reg"/>
</dbReference>
<reference evidence="5 6" key="1">
    <citation type="submission" date="2019-10" db="EMBL/GenBank/DDBJ databases">
        <title>Draft Genome Sequence of Cytophagaceae sp. SJW1-29.</title>
        <authorList>
            <person name="Choi A."/>
        </authorList>
    </citation>
    <scope>NUCLEOTIDE SEQUENCE [LARGE SCALE GENOMIC DNA]</scope>
    <source>
        <strain evidence="5 6">SJW1-29</strain>
    </source>
</reference>
<dbReference type="InterPro" id="IPR036388">
    <property type="entry name" value="WH-like_DNA-bd_sf"/>
</dbReference>
<dbReference type="InterPro" id="IPR011663">
    <property type="entry name" value="UTRA"/>
</dbReference>